<dbReference type="CDD" id="cd00077">
    <property type="entry name" value="HDc"/>
    <property type="match status" value="1"/>
</dbReference>
<organism evidence="11 12">
    <name type="scientific">Parvicella tangerina</name>
    <dbReference type="NCBI Taxonomy" id="2829795"/>
    <lineage>
        <taxon>Bacteria</taxon>
        <taxon>Pseudomonadati</taxon>
        <taxon>Bacteroidota</taxon>
        <taxon>Flavobacteriia</taxon>
        <taxon>Flavobacteriales</taxon>
        <taxon>Parvicellaceae</taxon>
        <taxon>Parvicella</taxon>
    </lineage>
</organism>
<dbReference type="KEGG" id="ptan:CRYO30217_03060"/>
<dbReference type="Gene3D" id="2.130.10.10">
    <property type="entry name" value="YVTN repeat-like/Quinoprotein amine dehydrogenase"/>
    <property type="match status" value="2"/>
</dbReference>
<feature type="domain" description="Guanylate cyclase" evidence="10">
    <location>
        <begin position="905"/>
        <end position="1034"/>
    </location>
</feature>
<feature type="transmembrane region" description="Helical" evidence="9">
    <location>
        <begin position="810"/>
        <end position="830"/>
    </location>
</feature>
<dbReference type="SUPFAM" id="SSF55073">
    <property type="entry name" value="Nucleotide cyclase"/>
    <property type="match status" value="1"/>
</dbReference>
<dbReference type="CDD" id="cd07302">
    <property type="entry name" value="CHD"/>
    <property type="match status" value="1"/>
</dbReference>
<dbReference type="Gene3D" id="1.10.3210.10">
    <property type="entry name" value="Hypothetical protein af1432"/>
    <property type="match status" value="1"/>
</dbReference>
<dbReference type="EMBL" id="OU015584">
    <property type="protein sequence ID" value="CAG5086255.1"/>
    <property type="molecule type" value="Genomic_DNA"/>
</dbReference>
<evidence type="ECO:0000256" key="4">
    <source>
        <dbReference type="ARBA" id="ARBA00022989"/>
    </source>
</evidence>
<dbReference type="Pfam" id="PF00211">
    <property type="entry name" value="Guanylate_cyc"/>
    <property type="match status" value="1"/>
</dbReference>
<dbReference type="GO" id="GO:0004016">
    <property type="term" value="F:adenylate cyclase activity"/>
    <property type="evidence" value="ECO:0007669"/>
    <property type="project" value="UniProtKB-ARBA"/>
</dbReference>
<keyword evidence="2 9" id="KW-0812">Transmembrane</keyword>
<evidence type="ECO:0000256" key="8">
    <source>
        <dbReference type="SAM" id="Coils"/>
    </source>
</evidence>
<evidence type="ECO:0000313" key="12">
    <source>
        <dbReference type="Proteomes" id="UP000683507"/>
    </source>
</evidence>
<evidence type="ECO:0000259" key="10">
    <source>
        <dbReference type="PROSITE" id="PS50125"/>
    </source>
</evidence>
<dbReference type="SUPFAM" id="SSF101898">
    <property type="entry name" value="NHL repeat"/>
    <property type="match status" value="1"/>
</dbReference>
<dbReference type="SMART" id="SM00044">
    <property type="entry name" value="CYCc"/>
    <property type="match status" value="1"/>
</dbReference>
<keyword evidence="12" id="KW-1185">Reference proteome</keyword>
<evidence type="ECO:0000256" key="9">
    <source>
        <dbReference type="SAM" id="Phobius"/>
    </source>
</evidence>
<evidence type="ECO:0000256" key="1">
    <source>
        <dbReference type="ARBA" id="ARBA00004370"/>
    </source>
</evidence>
<dbReference type="InterPro" id="IPR018297">
    <property type="entry name" value="A/G_cyclase_CS"/>
</dbReference>
<dbReference type="GO" id="GO:0016020">
    <property type="term" value="C:membrane"/>
    <property type="evidence" value="ECO:0007669"/>
    <property type="project" value="UniProtKB-SubCell"/>
</dbReference>
<dbReference type="PROSITE" id="PS50125">
    <property type="entry name" value="GUANYLATE_CYCLASE_2"/>
    <property type="match status" value="1"/>
</dbReference>
<dbReference type="InterPro" id="IPR003607">
    <property type="entry name" value="HD/PDEase_dom"/>
</dbReference>
<dbReference type="InterPro" id="IPR011110">
    <property type="entry name" value="Reg_prop"/>
</dbReference>
<feature type="coiled-coil region" evidence="8">
    <location>
        <begin position="846"/>
        <end position="880"/>
    </location>
</feature>
<keyword evidence="8" id="KW-0175">Coiled coil</keyword>
<dbReference type="InterPro" id="IPR013783">
    <property type="entry name" value="Ig-like_fold"/>
</dbReference>
<dbReference type="SUPFAM" id="SSF109604">
    <property type="entry name" value="HD-domain/PDEase-like"/>
    <property type="match status" value="1"/>
</dbReference>
<accession>A0A916JPS7</accession>
<evidence type="ECO:0000256" key="5">
    <source>
        <dbReference type="ARBA" id="ARBA00023136"/>
    </source>
</evidence>
<evidence type="ECO:0000256" key="6">
    <source>
        <dbReference type="ARBA" id="ARBA00023239"/>
    </source>
</evidence>
<comment type="subcellular location">
    <subcellularLocation>
        <location evidence="1">Membrane</location>
    </subcellularLocation>
</comment>
<dbReference type="PANTHER" id="PTHR11920">
    <property type="entry name" value="GUANYLYL CYCLASE"/>
    <property type="match status" value="1"/>
</dbReference>
<keyword evidence="3" id="KW-0547">Nucleotide-binding</keyword>
<dbReference type="GO" id="GO:0035556">
    <property type="term" value="P:intracellular signal transduction"/>
    <property type="evidence" value="ECO:0007669"/>
    <property type="project" value="InterPro"/>
</dbReference>
<gene>
    <name evidence="11" type="ORF">CRYO30217_03060</name>
</gene>
<dbReference type="SUPFAM" id="SSF63829">
    <property type="entry name" value="Calcium-dependent phosphotriesterase"/>
    <property type="match status" value="1"/>
</dbReference>
<keyword evidence="4 9" id="KW-1133">Transmembrane helix</keyword>
<dbReference type="InterPro" id="IPR001054">
    <property type="entry name" value="A/G_cyclase"/>
</dbReference>
<dbReference type="Proteomes" id="UP000683507">
    <property type="component" value="Chromosome"/>
</dbReference>
<reference evidence="11" key="1">
    <citation type="submission" date="2021-04" db="EMBL/GenBank/DDBJ databases">
        <authorList>
            <person name="Rodrigo-Torres L."/>
            <person name="Arahal R. D."/>
            <person name="Lucena T."/>
        </authorList>
    </citation>
    <scope>NUCLEOTIDE SEQUENCE</scope>
    <source>
        <strain evidence="11">AS29M-1</strain>
    </source>
</reference>
<dbReference type="PROSITE" id="PS00452">
    <property type="entry name" value="GUANYLATE_CYCLASE_1"/>
    <property type="match status" value="1"/>
</dbReference>
<evidence type="ECO:0000256" key="3">
    <source>
        <dbReference type="ARBA" id="ARBA00022741"/>
    </source>
</evidence>
<dbReference type="Pfam" id="PF07494">
    <property type="entry name" value="Reg_prop"/>
    <property type="match status" value="2"/>
</dbReference>
<proteinExistence type="inferred from homology"/>
<keyword evidence="5 9" id="KW-0472">Membrane</keyword>
<dbReference type="InterPro" id="IPR050401">
    <property type="entry name" value="Cyclic_nucleotide_synthase"/>
</dbReference>
<dbReference type="PANTHER" id="PTHR11920:SF335">
    <property type="entry name" value="GUANYLATE CYCLASE"/>
    <property type="match status" value="1"/>
</dbReference>
<sequence>MTPNNIMTKLERLSYIVLFSLITTSGFFAQTIRFNTLTIKDGLSQSVINCVGQDPLGYMWIGTQDGLNRYDGINFRIHKHIVNNTNSLTSSFILTFVSDTLSGKMYLGTQNGGVNVYDPVHKKFESPKTLGKISTSTINDLILINQKLYIATSKEGLWVWDVKTGQTKVFDKTNDFPGSKISKLSRIDNTLWVGTDGQGAILFDLDTEKYTHFQSVNNKSSLLNNNVSAAVQYSPNVVLLGTQSGLNLIDLSLPIPKFSVLKPNKKDFTLNSVEDILKQNDTTFWVATSGNGVFKINIEGGKPKFTNYLSSDLNNYSIPHNIVNDIFQDRTGSIWIGTQDGLAYFDPVKQGFNSYAYEFGSKKSLLDKTVWSIHPTDTIIYVGTRQGITAINRITNQYFQYPFKSSNLNQPNNNSIYFINIDRFGKIWTATSSGVFLLNVNAADPSKFNYHKVNFRAEPDEWDDDHCYYIKFDDKDYAWVGCKEGLARIHIIDLAAEHFVHDPNNSSSVTGNDIRVVFIDSQGNHWTGSAGGGLSKFNPIAIDGKTTLKFEHYLNNPNNLNSLSNNTVLSIHEEPEGTLWIATYGGGLNKFDIDTEQFDVFTEEDGLANNATYGITGSSLKNTIWISTNFGLSSYNYKTKTFENYTENDGLLSNEFNTGAYFEAENGELFFGGINGFNSFFPEDIKPNTVAPEVVITDILIYNRPIEQEVEGIGAISFLDELELGYEQNNLTFKFAALHYTFPKGNKYKVLMEGVDNEEILINDLQQINYSNLSPGVYTFKVWASNSDGIWSKEPKTLIIRISAPYWSTWWFITVCVGVLALIIYLFYLWRIRSMKSQKERLAFLVEKRTKTITQQKEQLENHQKELEVQKEKSDNLLLNILPAETVEELKNKGKTKPRYYRMVTVLFTDIKGFTKIAEAFKPTELVKRLDNLFREIDKIIEKHQIEKIKTIGDAYMAAGGVPLRDKENPIHCVLAALEIQRFMEKEAKRYKDEEPWQLRIGLHTGDVIAGVIGTKRIAYDIWGNTVNVANRMEMASEPGKVNISGRTFEYIKPYFDCTYRGKVPAKNKGEIDMYYVEGIKPHLSKGGRGTVPNKKFTDYVHLHIYSSINYRKAERHIMKILKAELSPNLHYHGIHHTYDVVDAVERLAIMEGVLDEDIFVLKSAATYHDAGFVEQYDKNEPIGARMASEILPLYGYTEEQVSLVHRLIYATIVPHNPQTKLEEIICDADLDYLGRDDFHQIADTLRRELRDHGKINSDRMWDEIQIKFLEQHRYFTKSAIKLRQEKKLKHIEEIKQRLKENNYKD</sequence>
<dbReference type="Gene3D" id="3.30.70.1230">
    <property type="entry name" value="Nucleotide cyclase"/>
    <property type="match status" value="1"/>
</dbReference>
<dbReference type="Gene3D" id="2.60.40.10">
    <property type="entry name" value="Immunoglobulins"/>
    <property type="match status" value="1"/>
</dbReference>
<dbReference type="GO" id="GO:0009190">
    <property type="term" value="P:cyclic nucleotide biosynthetic process"/>
    <property type="evidence" value="ECO:0007669"/>
    <property type="project" value="InterPro"/>
</dbReference>
<dbReference type="InterPro" id="IPR015943">
    <property type="entry name" value="WD40/YVTN_repeat-like_dom_sf"/>
</dbReference>
<name>A0A916JPS7_9FLAO</name>
<comment type="similarity">
    <text evidence="7">Belongs to the adenylyl cyclase class-4/guanylyl cyclase family.</text>
</comment>
<evidence type="ECO:0000256" key="7">
    <source>
        <dbReference type="RuleBase" id="RU000405"/>
    </source>
</evidence>
<dbReference type="GO" id="GO:0000166">
    <property type="term" value="F:nucleotide binding"/>
    <property type="evidence" value="ECO:0007669"/>
    <property type="project" value="UniProtKB-KW"/>
</dbReference>
<evidence type="ECO:0000256" key="2">
    <source>
        <dbReference type="ARBA" id="ARBA00022692"/>
    </source>
</evidence>
<protein>
    <recommendedName>
        <fullName evidence="10">Guanylate cyclase domain-containing protein</fullName>
    </recommendedName>
</protein>
<dbReference type="InterPro" id="IPR029787">
    <property type="entry name" value="Nucleotide_cyclase"/>
</dbReference>
<keyword evidence="6 7" id="KW-0456">Lyase</keyword>
<dbReference type="InterPro" id="IPR011123">
    <property type="entry name" value="Y_Y_Y"/>
</dbReference>
<evidence type="ECO:0000313" key="11">
    <source>
        <dbReference type="EMBL" id="CAG5086255.1"/>
    </source>
</evidence>
<dbReference type="Pfam" id="PF07495">
    <property type="entry name" value="Y_Y_Y"/>
    <property type="match status" value="1"/>
</dbReference>